<name>A0A2S8IRD6_RHOOP</name>
<dbReference type="SMART" id="SM00421">
    <property type="entry name" value="HTH_LUXR"/>
    <property type="match status" value="1"/>
</dbReference>
<dbReference type="InterPro" id="IPR000792">
    <property type="entry name" value="Tscrpt_reg_LuxR_C"/>
</dbReference>
<accession>A0A2S8IRD6</accession>
<protein>
    <submittedName>
        <fullName evidence="5">Helix-turn-helix transcriptional regulator</fullName>
    </submittedName>
</protein>
<dbReference type="PANTHER" id="PTHR44688:SF16">
    <property type="entry name" value="DNA-BINDING TRANSCRIPTIONAL ACTIVATOR DEVR_DOSR"/>
    <property type="match status" value="1"/>
</dbReference>
<dbReference type="SUPFAM" id="SSF46894">
    <property type="entry name" value="C-terminal effector domain of the bipartite response regulators"/>
    <property type="match status" value="1"/>
</dbReference>
<dbReference type="CDD" id="cd06170">
    <property type="entry name" value="LuxR_C_like"/>
    <property type="match status" value="1"/>
</dbReference>
<dbReference type="AlphaFoldDB" id="A0A2S8IRD6"/>
<evidence type="ECO:0000256" key="3">
    <source>
        <dbReference type="ARBA" id="ARBA00023163"/>
    </source>
</evidence>
<evidence type="ECO:0000256" key="2">
    <source>
        <dbReference type="ARBA" id="ARBA00023125"/>
    </source>
</evidence>
<sequence>MFMLEVRAEKLRREVLAAAGSGAGVTQLHERAIGLVGETVRSDLTCWAMLDPETLAISSMTSGRSRIPQQYEPLLAESEYNGDDPGTFAELARSGRTVARASDLPADEVAHSLRHGAVWAPLGLGSEVRIVFRVDGVCWGAAGFVRSGPDFTDRELEFLTLVAPGLAVATRAASVHAPAVSCRGDQGPAVVVTDAAGDPIALTAAARGWQDRFDDVAPGRLTVVLRAATFGARSSGSGIFKARVRDAEGGWILVRATALIGGDEPQTVVTLEPAVGGELTGLLLAAYAVTARERDVCADVMAGYATSEIADRRGITVNTVQDHLKSVYAKAGVRSRAELAARLRTGREH</sequence>
<dbReference type="GO" id="GO:0003677">
    <property type="term" value="F:DNA binding"/>
    <property type="evidence" value="ECO:0007669"/>
    <property type="project" value="UniProtKB-KW"/>
</dbReference>
<dbReference type="PANTHER" id="PTHR44688">
    <property type="entry name" value="DNA-BINDING TRANSCRIPTIONAL ACTIVATOR DEVR_DOSR"/>
    <property type="match status" value="1"/>
</dbReference>
<evidence type="ECO:0000313" key="5">
    <source>
        <dbReference type="EMBL" id="PQP17328.1"/>
    </source>
</evidence>
<evidence type="ECO:0000259" key="4">
    <source>
        <dbReference type="PROSITE" id="PS50043"/>
    </source>
</evidence>
<feature type="domain" description="HTH luxR-type" evidence="4">
    <location>
        <begin position="282"/>
        <end position="347"/>
    </location>
</feature>
<dbReference type="GO" id="GO:0006355">
    <property type="term" value="P:regulation of DNA-templated transcription"/>
    <property type="evidence" value="ECO:0007669"/>
    <property type="project" value="InterPro"/>
</dbReference>
<comment type="caution">
    <text evidence="5">The sequence shown here is derived from an EMBL/GenBank/DDBJ whole genome shotgun (WGS) entry which is preliminary data.</text>
</comment>
<dbReference type="Gene3D" id="1.10.10.10">
    <property type="entry name" value="Winged helix-like DNA-binding domain superfamily/Winged helix DNA-binding domain"/>
    <property type="match status" value="1"/>
</dbReference>
<dbReference type="PRINTS" id="PR00038">
    <property type="entry name" value="HTHLUXR"/>
</dbReference>
<dbReference type="EMBL" id="PUIO01000057">
    <property type="protein sequence ID" value="PQP17328.1"/>
    <property type="molecule type" value="Genomic_DNA"/>
</dbReference>
<proteinExistence type="predicted"/>
<dbReference type="SUPFAM" id="SSF55781">
    <property type="entry name" value="GAF domain-like"/>
    <property type="match status" value="1"/>
</dbReference>
<gene>
    <name evidence="5" type="ORF">C5613_34375</name>
</gene>
<evidence type="ECO:0000313" key="6">
    <source>
        <dbReference type="Proteomes" id="UP000239290"/>
    </source>
</evidence>
<keyword evidence="1" id="KW-0805">Transcription regulation</keyword>
<dbReference type="Pfam" id="PF00196">
    <property type="entry name" value="GerE"/>
    <property type="match status" value="1"/>
</dbReference>
<keyword evidence="2" id="KW-0238">DNA-binding</keyword>
<dbReference type="PROSITE" id="PS50043">
    <property type="entry name" value="HTH_LUXR_2"/>
    <property type="match status" value="1"/>
</dbReference>
<reference evidence="6" key="1">
    <citation type="submission" date="2018-02" db="EMBL/GenBank/DDBJ databases">
        <title>Draft genome sequencing of Rhodococcus opacus KU647198.</title>
        <authorList>
            <person name="Zheng B.-X."/>
        </authorList>
    </citation>
    <scope>NUCLEOTIDE SEQUENCE [LARGE SCALE GENOMIC DNA]</scope>
    <source>
        <strain evidence="6">04-OD7</strain>
    </source>
</reference>
<organism evidence="5 6">
    <name type="scientific">Rhodococcus opacus</name>
    <name type="common">Nocardia opaca</name>
    <dbReference type="NCBI Taxonomy" id="37919"/>
    <lineage>
        <taxon>Bacteria</taxon>
        <taxon>Bacillati</taxon>
        <taxon>Actinomycetota</taxon>
        <taxon>Actinomycetes</taxon>
        <taxon>Mycobacteriales</taxon>
        <taxon>Nocardiaceae</taxon>
        <taxon>Rhodococcus</taxon>
    </lineage>
</organism>
<dbReference type="Proteomes" id="UP000239290">
    <property type="component" value="Unassembled WGS sequence"/>
</dbReference>
<dbReference type="InterPro" id="IPR016032">
    <property type="entry name" value="Sig_transdc_resp-reg_C-effctor"/>
</dbReference>
<keyword evidence="3" id="KW-0804">Transcription</keyword>
<evidence type="ECO:0000256" key="1">
    <source>
        <dbReference type="ARBA" id="ARBA00023015"/>
    </source>
</evidence>
<dbReference type="InterPro" id="IPR036388">
    <property type="entry name" value="WH-like_DNA-bd_sf"/>
</dbReference>